<evidence type="ECO:0000313" key="4">
    <source>
        <dbReference type="EMBL" id="MDP9899703.1"/>
    </source>
</evidence>
<evidence type="ECO:0000313" key="5">
    <source>
        <dbReference type="Proteomes" id="UP001226867"/>
    </source>
</evidence>
<dbReference type="PANTHER" id="PTHR45753">
    <property type="entry name" value="ORNITHINE CARBAMOYLTRANSFERASE, MITOCHONDRIAL"/>
    <property type="match status" value="1"/>
</dbReference>
<comment type="caution">
    <text evidence="4">The sequence shown here is derived from an EMBL/GenBank/DDBJ whole genome shotgun (WGS) entry which is preliminary data.</text>
</comment>
<evidence type="ECO:0000259" key="3">
    <source>
        <dbReference type="Pfam" id="PF02729"/>
    </source>
</evidence>
<evidence type="ECO:0000256" key="2">
    <source>
        <dbReference type="ARBA" id="ARBA00022679"/>
    </source>
</evidence>
<feature type="domain" description="Aspartate/ornithine carbamoyltransferase carbamoyl-P binding" evidence="3">
    <location>
        <begin position="30"/>
        <end position="127"/>
    </location>
</feature>
<dbReference type="SUPFAM" id="SSF53671">
    <property type="entry name" value="Aspartate/ornithine carbamoyltransferase"/>
    <property type="match status" value="1"/>
</dbReference>
<dbReference type="RefSeq" id="WP_307689520.1">
    <property type="nucleotide sequence ID" value="NZ_JAUSRO010000005.1"/>
</dbReference>
<reference evidence="4 5" key="1">
    <citation type="submission" date="2023-07" db="EMBL/GenBank/DDBJ databases">
        <title>Sorghum-associated microbial communities from plants grown in Nebraska, USA.</title>
        <authorList>
            <person name="Schachtman D."/>
        </authorList>
    </citation>
    <scope>NUCLEOTIDE SEQUENCE [LARGE SCALE GENOMIC DNA]</scope>
    <source>
        <strain evidence="4 5">DS1607</strain>
    </source>
</reference>
<proteinExistence type="predicted"/>
<dbReference type="Pfam" id="PF02729">
    <property type="entry name" value="OTCace_N"/>
    <property type="match status" value="1"/>
</dbReference>
<name>A0ABT9S749_9BURK</name>
<comment type="function">
    <text evidence="1">Reversibly catalyzes the transfer of the carbamoyl group from carbamoyl phosphate (CP) to the N(epsilon) atom of ornithine (ORN) to produce L-citrulline.</text>
</comment>
<dbReference type="EMBL" id="JAUSRO010000005">
    <property type="protein sequence ID" value="MDP9899703.1"/>
    <property type="molecule type" value="Genomic_DNA"/>
</dbReference>
<sequence>MSLVSLSALSSEDVRAIWHLVEAPGVDVQGTVAWSFEGNGIRTRTTFLKAFQELNLSVIELPNLLKTGERVCDLAGYLDPFYDIYVVRESNHERIAEFAASSRRPVVNAMSSAGHPCEVLTDAYFIETVIGPIRKVRICLWGPPTNVFRSWHELADVMDFSLVHICHESFHTGTSNVIFSSSPLGTADVVITDGWPRGTEQLNNPLSVEDLNRMGQPVLLPTPPFAVGGELSVDPRRYPRFAGYEQKKLLLPVQKAVLQHLLTI</sequence>
<gene>
    <name evidence="4" type="ORF">J2W36_001954</name>
</gene>
<dbReference type="Proteomes" id="UP001226867">
    <property type="component" value="Unassembled WGS sequence"/>
</dbReference>
<accession>A0ABT9S749</accession>
<evidence type="ECO:0000256" key="1">
    <source>
        <dbReference type="ARBA" id="ARBA00003822"/>
    </source>
</evidence>
<protein>
    <submittedName>
        <fullName evidence="4">Ornithine carbamoyltransferase</fullName>
    </submittedName>
</protein>
<keyword evidence="2" id="KW-0808">Transferase</keyword>
<keyword evidence="5" id="KW-1185">Reference proteome</keyword>
<dbReference type="PANTHER" id="PTHR45753:SF3">
    <property type="entry name" value="ORNITHINE TRANSCARBAMYLASE, MITOCHONDRIAL"/>
    <property type="match status" value="1"/>
</dbReference>
<dbReference type="InterPro" id="IPR036901">
    <property type="entry name" value="Asp/Orn_carbamoylTrfase_sf"/>
</dbReference>
<dbReference type="Gene3D" id="3.40.50.1370">
    <property type="entry name" value="Aspartate/ornithine carbamoyltransferase"/>
    <property type="match status" value="2"/>
</dbReference>
<organism evidence="4 5">
    <name type="scientific">Variovorax ginsengisoli</name>
    <dbReference type="NCBI Taxonomy" id="363844"/>
    <lineage>
        <taxon>Bacteria</taxon>
        <taxon>Pseudomonadati</taxon>
        <taxon>Pseudomonadota</taxon>
        <taxon>Betaproteobacteria</taxon>
        <taxon>Burkholderiales</taxon>
        <taxon>Comamonadaceae</taxon>
        <taxon>Variovorax</taxon>
    </lineage>
</organism>
<dbReference type="InterPro" id="IPR006132">
    <property type="entry name" value="Asp/Orn_carbamoyltranf_P-bd"/>
</dbReference>